<evidence type="ECO:0000256" key="1">
    <source>
        <dbReference type="ARBA" id="ARBA00023002"/>
    </source>
</evidence>
<keyword evidence="1" id="KW-0560">Oxidoreductase</keyword>
<dbReference type="InterPro" id="IPR050493">
    <property type="entry name" value="FAD-dep_Monooxygenase_BioMet"/>
</dbReference>
<organism evidence="4 5">
    <name type="scientific">Gryllotalpicola koreensis</name>
    <dbReference type="NCBI Taxonomy" id="993086"/>
    <lineage>
        <taxon>Bacteria</taxon>
        <taxon>Bacillati</taxon>
        <taxon>Actinomycetota</taxon>
        <taxon>Actinomycetes</taxon>
        <taxon>Micrococcales</taxon>
        <taxon>Microbacteriaceae</taxon>
        <taxon>Gryllotalpicola</taxon>
    </lineage>
</organism>
<keyword evidence="5" id="KW-1185">Reference proteome</keyword>
<sequence>MSSTRHAEIAGAGFAGLTVATALAQRGWSVRLHEKGTELREQGAGIVLFGNSLKVLESLGVIDEINEGSMTPPFYETRMQNVIVSDEDMPGVWWRTLTRPFLHKVLSEAARHAGVEIATGSEVIGATESGTLRVRGGEELEADLVVGADGVASAVRDSLGIRYDRWNAKDGITRFLVPRRKEDLQRIEPDTEWDNVIDFWNLEPRVLRVLYTPANARELYIALMAPSDDKEGSATPTINLDVWTSIHPQLRPVLEEATKIDGKYFRYQTNRLEQWTKGRVALIGDAAHAMAPALAQGGGCAMMNAFTLATAATAADPADLPDALVEWERLERPFTERCQDRSQEYASTRGMSQGGQFVGDNLETALYDPTDPNRHLAQV</sequence>
<dbReference type="EMBL" id="BAABBW010000001">
    <property type="protein sequence ID" value="GAA4168442.1"/>
    <property type="molecule type" value="Genomic_DNA"/>
</dbReference>
<name>A0ABP7ZR32_9MICO</name>
<protein>
    <submittedName>
        <fullName evidence="4">NAD(P)/FAD-dependent oxidoreductase</fullName>
    </submittedName>
</protein>
<gene>
    <name evidence="4" type="ORF">GCM10022287_03460</name>
</gene>
<feature type="domain" description="FAD-binding" evidence="3">
    <location>
        <begin position="9"/>
        <end position="311"/>
    </location>
</feature>
<dbReference type="Proteomes" id="UP001501079">
    <property type="component" value="Unassembled WGS sequence"/>
</dbReference>
<dbReference type="RefSeq" id="WP_344751542.1">
    <property type="nucleotide sequence ID" value="NZ_BAABBW010000001.1"/>
</dbReference>
<dbReference type="InterPro" id="IPR036188">
    <property type="entry name" value="FAD/NAD-bd_sf"/>
</dbReference>
<accession>A0ABP7ZR32</accession>
<dbReference type="Gene3D" id="3.30.9.10">
    <property type="entry name" value="D-Amino Acid Oxidase, subunit A, domain 2"/>
    <property type="match status" value="1"/>
</dbReference>
<dbReference type="Pfam" id="PF01494">
    <property type="entry name" value="FAD_binding_3"/>
    <property type="match status" value="1"/>
</dbReference>
<dbReference type="PRINTS" id="PR00420">
    <property type="entry name" value="RNGMNOXGNASE"/>
</dbReference>
<keyword evidence="2" id="KW-0503">Monooxygenase</keyword>
<proteinExistence type="predicted"/>
<reference evidence="5" key="1">
    <citation type="journal article" date="2019" name="Int. J. Syst. Evol. Microbiol.">
        <title>The Global Catalogue of Microorganisms (GCM) 10K type strain sequencing project: providing services to taxonomists for standard genome sequencing and annotation.</title>
        <authorList>
            <consortium name="The Broad Institute Genomics Platform"/>
            <consortium name="The Broad Institute Genome Sequencing Center for Infectious Disease"/>
            <person name="Wu L."/>
            <person name="Ma J."/>
        </authorList>
    </citation>
    <scope>NUCLEOTIDE SEQUENCE [LARGE SCALE GENOMIC DNA]</scope>
    <source>
        <strain evidence="5">JCM 17591</strain>
    </source>
</reference>
<evidence type="ECO:0000256" key="2">
    <source>
        <dbReference type="ARBA" id="ARBA00023033"/>
    </source>
</evidence>
<dbReference type="PANTHER" id="PTHR13789:SF309">
    <property type="entry name" value="PUTATIVE (AFU_ORTHOLOGUE AFUA_6G14510)-RELATED"/>
    <property type="match status" value="1"/>
</dbReference>
<dbReference type="InterPro" id="IPR002938">
    <property type="entry name" value="FAD-bd"/>
</dbReference>
<evidence type="ECO:0000313" key="5">
    <source>
        <dbReference type="Proteomes" id="UP001501079"/>
    </source>
</evidence>
<evidence type="ECO:0000259" key="3">
    <source>
        <dbReference type="Pfam" id="PF01494"/>
    </source>
</evidence>
<comment type="caution">
    <text evidence="4">The sequence shown here is derived from an EMBL/GenBank/DDBJ whole genome shotgun (WGS) entry which is preliminary data.</text>
</comment>
<dbReference type="PANTHER" id="PTHR13789">
    <property type="entry name" value="MONOOXYGENASE"/>
    <property type="match status" value="1"/>
</dbReference>
<evidence type="ECO:0000313" key="4">
    <source>
        <dbReference type="EMBL" id="GAA4168442.1"/>
    </source>
</evidence>
<dbReference type="SUPFAM" id="SSF51905">
    <property type="entry name" value="FAD/NAD(P)-binding domain"/>
    <property type="match status" value="1"/>
</dbReference>
<dbReference type="Gene3D" id="3.50.50.60">
    <property type="entry name" value="FAD/NAD(P)-binding domain"/>
    <property type="match status" value="1"/>
</dbReference>